<dbReference type="InterPro" id="IPR016186">
    <property type="entry name" value="C-type_lectin-like/link_sf"/>
</dbReference>
<dbReference type="eggNOG" id="KOG4297">
    <property type="taxonomic scope" value="Eukaryota"/>
</dbReference>
<keyword evidence="14" id="KW-1185">Reference proteome</keyword>
<evidence type="ECO:0000313" key="13">
    <source>
        <dbReference type="EMBL" id="OWR49970.1"/>
    </source>
</evidence>
<keyword evidence="9 10" id="KW-0472">Membrane</keyword>
<evidence type="ECO:0000256" key="3">
    <source>
        <dbReference type="ARBA" id="ARBA00022448"/>
    </source>
</evidence>
<dbReference type="InterPro" id="IPR001304">
    <property type="entry name" value="C-type_lectin-like"/>
</dbReference>
<evidence type="ECO:0000256" key="11">
    <source>
        <dbReference type="RuleBase" id="RU000488"/>
    </source>
</evidence>
<dbReference type="Gene3D" id="1.50.40.10">
    <property type="entry name" value="Mitochondrial carrier domain"/>
    <property type="match status" value="1"/>
</dbReference>
<dbReference type="STRING" id="278856.A0A212F8B1"/>
<dbReference type="PANTHER" id="PTHR46131">
    <property type="entry name" value="SD08549P"/>
    <property type="match status" value="1"/>
</dbReference>
<accession>A0A212F8B1</accession>
<evidence type="ECO:0000313" key="14">
    <source>
        <dbReference type="Proteomes" id="UP000007151"/>
    </source>
</evidence>
<feature type="domain" description="C-type lectin" evidence="12">
    <location>
        <begin position="443"/>
        <end position="566"/>
    </location>
</feature>
<dbReference type="Gene3D" id="3.10.100.10">
    <property type="entry name" value="Mannose-Binding Protein A, subunit A"/>
    <property type="match status" value="2"/>
</dbReference>
<proteinExistence type="inferred from homology"/>
<sequence>MSDFKGSNESKAALKGSNNLQHQHWKEFVCGGGSAFCNILISYPLNKVIFRQMMHGVEATFALNQLQKEGLGYLYRGMLPPLLQRSMSMSLMFGIYDECLQPLLHYNVNPHLSKMIAGVVAGCFEATLMPFERLQTLLIHPKYHQKFKNTADAASNIYKHYGIKEFYRGLVPILLRNGPSNALFFVIRDEVRLRLPSQDKLVYDSLQNFLAGASIGAFLSTLFYPLNVIKIGMQCELGGPHRKLLYEFNYILRKRGSKFGNFYHGALLNISRAFLSWEQLSELITDCERPKFRVDYRYEKAFNTFYKLHPEGVSWHHSRIRCEAEGTELMVPDNLDEADSIPLLVAPIHNKYQGVYVGIHDLYSERTFVTIKGYELQNTILDLLWELRQPQHNGGRCVAARRNGRLFVHPCSEPMPFVCKIKAYNITYYPECDTFDSSWKLGPNGTCYLTHTEPQTWYEAYSTCYAAGGHLAIIDSKEEGEYIRDVFKQAEQSIAPSEFAFIGFSDLFQRYHYRTVLGNPLSKDQIDWDFKCPGNNSKDDERCGSLRRSGLIATSRCNVPAMFFCEKPAVGSFSIRTGLHSEMEKELTRRNQFDIYDV</sequence>
<evidence type="ECO:0000256" key="1">
    <source>
        <dbReference type="ARBA" id="ARBA00004448"/>
    </source>
</evidence>
<dbReference type="EMBL" id="AGBW02009767">
    <property type="protein sequence ID" value="OWR49970.1"/>
    <property type="molecule type" value="Genomic_DNA"/>
</dbReference>
<evidence type="ECO:0000256" key="7">
    <source>
        <dbReference type="ARBA" id="ARBA00022989"/>
    </source>
</evidence>
<dbReference type="SMART" id="SM00034">
    <property type="entry name" value="CLECT"/>
    <property type="match status" value="2"/>
</dbReference>
<evidence type="ECO:0000256" key="6">
    <source>
        <dbReference type="ARBA" id="ARBA00022792"/>
    </source>
</evidence>
<dbReference type="InParanoid" id="A0A212F8B1"/>
<dbReference type="SUPFAM" id="SSF56436">
    <property type="entry name" value="C-type lectin-like"/>
    <property type="match status" value="2"/>
</dbReference>
<dbReference type="AlphaFoldDB" id="A0A212F8B1"/>
<dbReference type="GO" id="GO:0005743">
    <property type="term" value="C:mitochondrial inner membrane"/>
    <property type="evidence" value="ECO:0007669"/>
    <property type="project" value="UniProtKB-SubCell"/>
</dbReference>
<name>A0A212F8B1_DANPL</name>
<dbReference type="Pfam" id="PF00153">
    <property type="entry name" value="Mito_carr"/>
    <property type="match status" value="3"/>
</dbReference>
<dbReference type="CDD" id="cd00037">
    <property type="entry name" value="CLECT"/>
    <property type="match status" value="2"/>
</dbReference>
<dbReference type="Pfam" id="PF00059">
    <property type="entry name" value="Lectin_C"/>
    <property type="match status" value="2"/>
</dbReference>
<keyword evidence="7" id="KW-1133">Transmembrane helix</keyword>
<evidence type="ECO:0000256" key="9">
    <source>
        <dbReference type="ARBA" id="ARBA00023136"/>
    </source>
</evidence>
<evidence type="ECO:0000256" key="10">
    <source>
        <dbReference type="PROSITE-ProRule" id="PRU00282"/>
    </source>
</evidence>
<dbReference type="InterPro" id="IPR018108">
    <property type="entry name" value="MCP_transmembrane"/>
</dbReference>
<comment type="caution">
    <text evidence="13">The sequence shown here is derived from an EMBL/GenBank/DDBJ whole genome shotgun (WGS) entry which is preliminary data.</text>
</comment>
<feature type="repeat" description="Solcar" evidence="10">
    <location>
        <begin position="22"/>
        <end position="102"/>
    </location>
</feature>
<evidence type="ECO:0000256" key="8">
    <source>
        <dbReference type="ARBA" id="ARBA00023128"/>
    </source>
</evidence>
<keyword evidence="8" id="KW-0496">Mitochondrion</keyword>
<dbReference type="KEGG" id="dpl:KGM_208719"/>
<dbReference type="Proteomes" id="UP000007151">
    <property type="component" value="Unassembled WGS sequence"/>
</dbReference>
<evidence type="ECO:0000256" key="2">
    <source>
        <dbReference type="ARBA" id="ARBA00006375"/>
    </source>
</evidence>
<organism evidence="13 14">
    <name type="scientific">Danaus plexippus plexippus</name>
    <dbReference type="NCBI Taxonomy" id="278856"/>
    <lineage>
        <taxon>Eukaryota</taxon>
        <taxon>Metazoa</taxon>
        <taxon>Ecdysozoa</taxon>
        <taxon>Arthropoda</taxon>
        <taxon>Hexapoda</taxon>
        <taxon>Insecta</taxon>
        <taxon>Pterygota</taxon>
        <taxon>Neoptera</taxon>
        <taxon>Endopterygota</taxon>
        <taxon>Lepidoptera</taxon>
        <taxon>Glossata</taxon>
        <taxon>Ditrysia</taxon>
        <taxon>Papilionoidea</taxon>
        <taxon>Nymphalidae</taxon>
        <taxon>Danainae</taxon>
        <taxon>Danaini</taxon>
        <taxon>Danaina</taxon>
        <taxon>Danaus</taxon>
        <taxon>Danaus</taxon>
    </lineage>
</organism>
<keyword evidence="5" id="KW-0677">Repeat</keyword>
<gene>
    <name evidence="13" type="ORF">KGM_208719</name>
</gene>
<feature type="domain" description="C-type lectin" evidence="12">
    <location>
        <begin position="306"/>
        <end position="420"/>
    </location>
</feature>
<dbReference type="SUPFAM" id="SSF103506">
    <property type="entry name" value="Mitochondrial carrier"/>
    <property type="match status" value="1"/>
</dbReference>
<comment type="similarity">
    <text evidence="2 11">Belongs to the mitochondrial carrier (TC 2.A.29) family.</text>
</comment>
<keyword evidence="4 10" id="KW-0812">Transmembrane</keyword>
<dbReference type="eggNOG" id="KOG1519">
    <property type="taxonomic scope" value="Eukaryota"/>
</dbReference>
<comment type="subcellular location">
    <subcellularLocation>
        <location evidence="1">Mitochondrion inner membrane</location>
        <topology evidence="1">Multi-pass membrane protein</topology>
    </subcellularLocation>
</comment>
<dbReference type="InterPro" id="IPR052465">
    <property type="entry name" value="Mito_NAD+_Carrier"/>
</dbReference>
<protein>
    <submittedName>
        <fullName evidence="13">C-type lectin 17</fullName>
    </submittedName>
</protein>
<evidence type="ECO:0000259" key="12">
    <source>
        <dbReference type="PROSITE" id="PS50041"/>
    </source>
</evidence>
<dbReference type="InterPro" id="IPR023395">
    <property type="entry name" value="MCP_dom_sf"/>
</dbReference>
<keyword evidence="3 11" id="KW-0813">Transport</keyword>
<dbReference type="PROSITE" id="PS50041">
    <property type="entry name" value="C_TYPE_LECTIN_2"/>
    <property type="match status" value="2"/>
</dbReference>
<dbReference type="GO" id="GO:0051724">
    <property type="term" value="F:NAD transmembrane transporter activity"/>
    <property type="evidence" value="ECO:0007669"/>
    <property type="project" value="TreeGrafter"/>
</dbReference>
<keyword evidence="6" id="KW-0999">Mitochondrion inner membrane</keyword>
<evidence type="ECO:0000256" key="4">
    <source>
        <dbReference type="ARBA" id="ARBA00022692"/>
    </source>
</evidence>
<evidence type="ECO:0000256" key="5">
    <source>
        <dbReference type="ARBA" id="ARBA00022737"/>
    </source>
</evidence>
<dbReference type="PROSITE" id="PS50920">
    <property type="entry name" value="SOLCAR"/>
    <property type="match status" value="2"/>
</dbReference>
<feature type="repeat" description="Solcar" evidence="10">
    <location>
        <begin position="109"/>
        <end position="194"/>
    </location>
</feature>
<dbReference type="GO" id="GO:0030246">
    <property type="term" value="F:carbohydrate binding"/>
    <property type="evidence" value="ECO:0007669"/>
    <property type="project" value="UniProtKB-KW"/>
</dbReference>
<dbReference type="PANTHER" id="PTHR46131:SF1">
    <property type="entry name" value="SD08549P"/>
    <property type="match status" value="1"/>
</dbReference>
<dbReference type="InterPro" id="IPR016187">
    <property type="entry name" value="CTDL_fold"/>
</dbReference>
<reference evidence="13 14" key="1">
    <citation type="journal article" date="2011" name="Cell">
        <title>The monarch butterfly genome yields insights into long-distance migration.</title>
        <authorList>
            <person name="Zhan S."/>
            <person name="Merlin C."/>
            <person name="Boore J.L."/>
            <person name="Reppert S.M."/>
        </authorList>
    </citation>
    <scope>NUCLEOTIDE SEQUENCE [LARGE SCALE GENOMIC DNA]</scope>
    <source>
        <strain evidence="13">F-2</strain>
    </source>
</reference>